<evidence type="ECO:0000259" key="10">
    <source>
        <dbReference type="PROSITE" id="PS50850"/>
    </source>
</evidence>
<feature type="transmembrane region" description="Helical" evidence="9">
    <location>
        <begin position="383"/>
        <end position="401"/>
    </location>
</feature>
<feature type="region of interest" description="Disordered" evidence="8">
    <location>
        <begin position="33"/>
        <end position="52"/>
    </location>
</feature>
<dbReference type="Gene3D" id="1.20.1250.20">
    <property type="entry name" value="MFS general substrate transporter like domains"/>
    <property type="match status" value="1"/>
</dbReference>
<feature type="transmembrane region" description="Helical" evidence="9">
    <location>
        <begin position="145"/>
        <end position="169"/>
    </location>
</feature>
<keyword evidence="6 9" id="KW-0472">Membrane</keyword>
<feature type="transmembrane region" description="Helical" evidence="9">
    <location>
        <begin position="117"/>
        <end position="138"/>
    </location>
</feature>
<evidence type="ECO:0000313" key="11">
    <source>
        <dbReference type="EMBL" id="KOS36593.1"/>
    </source>
</evidence>
<evidence type="ECO:0000256" key="2">
    <source>
        <dbReference type="ARBA" id="ARBA00010992"/>
    </source>
</evidence>
<dbReference type="PRINTS" id="PR00171">
    <property type="entry name" value="SUGRTRNSPORT"/>
</dbReference>
<evidence type="ECO:0000256" key="5">
    <source>
        <dbReference type="ARBA" id="ARBA00022989"/>
    </source>
</evidence>
<dbReference type="GO" id="GO:0005351">
    <property type="term" value="F:carbohydrate:proton symporter activity"/>
    <property type="evidence" value="ECO:0007669"/>
    <property type="project" value="TreeGrafter"/>
</dbReference>
<dbReference type="EMBL" id="LHQQ01000422">
    <property type="protein sequence ID" value="KOS36593.1"/>
    <property type="molecule type" value="Genomic_DNA"/>
</dbReference>
<dbReference type="OrthoDB" id="8120565at2759"/>
<feature type="transmembrane region" description="Helical" evidence="9">
    <location>
        <begin position="239"/>
        <end position="258"/>
    </location>
</feature>
<dbReference type="InterPro" id="IPR020846">
    <property type="entry name" value="MFS_dom"/>
</dbReference>
<evidence type="ECO:0000256" key="8">
    <source>
        <dbReference type="SAM" id="MobiDB-lite"/>
    </source>
</evidence>
<dbReference type="InterPro" id="IPR005828">
    <property type="entry name" value="MFS_sugar_transport-like"/>
</dbReference>
<sequence length="630" mass="69800">MEKKSLSDNDTDTSTHMESASLNNAQIGVILPRGPTESADEHNHSPDGQVRRSYSKSGIQGLFSSKYVFLCALFATMGGILFGYDQGVVSITLVMPQFLEQFPDVSPSAPGAGFKKGLMTAILELGAFIGALNQGWIADKISRKWSILTAGCIFLIGAALQTGAVSFAMMTVARFVGGVGVGMLAMVAPLYISEIAPPEIRGTLLVLQELSIVTGIVIAFYITYGTRHIPGHWSWRLPFLIQMIPALFMVAGVFMLPYSPRWLCQRGRDEEALRTLAKIRELPTSDERVLREWCEIRAECTICKNASEKKHPNLTSPGLWNTIKLQLALYVDCWKMPIYKRTQVAVGLMFFQQFVGINALIYYSPTLFETMGLDYEMQLTMSGVMNICQVVACVWSLWGIDRFGRRKLLLGGAFCMFLAHFIISILVGKYNGKWTDNTAPGWASVSLILFFMLSFGASWGPIPWAMPAEIFPSSLRAKGCAFGTMSNWGNNFIIGLITPPMLQNIGFGTYVFFCCFSALSGIWVYFLVPETAGRTLEQMDSVFKDKSTVEEAESRAAILSRFMEQKARPCSCPCLVDATAYCLVDFRHILFFNAREMSTTVQITVLVPGAQATKYAARHITLSLVHIARQ</sequence>
<feature type="transmembrane region" description="Helical" evidence="9">
    <location>
        <begin position="439"/>
        <end position="459"/>
    </location>
</feature>
<organism evidence="11 12">
    <name type="scientific">Penicillium nordicum</name>
    <dbReference type="NCBI Taxonomy" id="229535"/>
    <lineage>
        <taxon>Eukaryota</taxon>
        <taxon>Fungi</taxon>
        <taxon>Dikarya</taxon>
        <taxon>Ascomycota</taxon>
        <taxon>Pezizomycotina</taxon>
        <taxon>Eurotiomycetes</taxon>
        <taxon>Eurotiomycetidae</taxon>
        <taxon>Eurotiales</taxon>
        <taxon>Aspergillaceae</taxon>
        <taxon>Penicillium</taxon>
    </lineage>
</organism>
<evidence type="ECO:0000313" key="12">
    <source>
        <dbReference type="Proteomes" id="UP000037696"/>
    </source>
</evidence>
<dbReference type="InterPro" id="IPR036259">
    <property type="entry name" value="MFS_trans_sf"/>
</dbReference>
<dbReference type="GO" id="GO:0016020">
    <property type="term" value="C:membrane"/>
    <property type="evidence" value="ECO:0007669"/>
    <property type="project" value="UniProtKB-SubCell"/>
</dbReference>
<dbReference type="PANTHER" id="PTHR48022">
    <property type="entry name" value="PLASTIDIC GLUCOSE TRANSPORTER 4"/>
    <property type="match status" value="1"/>
</dbReference>
<keyword evidence="5 9" id="KW-1133">Transmembrane helix</keyword>
<feature type="transmembrane region" description="Helical" evidence="9">
    <location>
        <begin position="344"/>
        <end position="363"/>
    </location>
</feature>
<reference evidence="11 12" key="1">
    <citation type="submission" date="2015-08" db="EMBL/GenBank/DDBJ databases">
        <title>Genome sequencing of Penicillium nordicum.</title>
        <authorList>
            <person name="Nguyen H.D."/>
            <person name="Seifert K.A."/>
        </authorList>
    </citation>
    <scope>NUCLEOTIDE SEQUENCE [LARGE SCALE GENOMIC DNA]</scope>
    <source>
        <strain evidence="11 12">DAOMC 185683</strain>
    </source>
</reference>
<dbReference type="PROSITE" id="PS50850">
    <property type="entry name" value="MFS"/>
    <property type="match status" value="1"/>
</dbReference>
<feature type="transmembrane region" description="Helical" evidence="9">
    <location>
        <begin position="67"/>
        <end position="84"/>
    </location>
</feature>
<feature type="transmembrane region" description="Helical" evidence="9">
    <location>
        <begin position="480"/>
        <end position="501"/>
    </location>
</feature>
<keyword evidence="4 9" id="KW-0812">Transmembrane</keyword>
<evidence type="ECO:0000256" key="9">
    <source>
        <dbReference type="SAM" id="Phobius"/>
    </source>
</evidence>
<evidence type="ECO:0000256" key="7">
    <source>
        <dbReference type="RuleBase" id="RU003346"/>
    </source>
</evidence>
<protein>
    <recommendedName>
        <fullName evidence="10">Major facilitator superfamily (MFS) profile domain-containing protein</fullName>
    </recommendedName>
</protein>
<comment type="caution">
    <text evidence="11">The sequence shown here is derived from an EMBL/GenBank/DDBJ whole genome shotgun (WGS) entry which is preliminary data.</text>
</comment>
<dbReference type="Pfam" id="PF00083">
    <property type="entry name" value="Sugar_tr"/>
    <property type="match status" value="1"/>
</dbReference>
<dbReference type="Proteomes" id="UP000037696">
    <property type="component" value="Unassembled WGS sequence"/>
</dbReference>
<evidence type="ECO:0000256" key="1">
    <source>
        <dbReference type="ARBA" id="ARBA00004141"/>
    </source>
</evidence>
<dbReference type="InterPro" id="IPR003663">
    <property type="entry name" value="Sugar/inositol_transpt"/>
</dbReference>
<feature type="domain" description="Major facilitator superfamily (MFS) profile" evidence="10">
    <location>
        <begin position="71"/>
        <end position="532"/>
    </location>
</feature>
<dbReference type="NCBIfam" id="TIGR00879">
    <property type="entry name" value="SP"/>
    <property type="match status" value="1"/>
</dbReference>
<dbReference type="InterPro" id="IPR050360">
    <property type="entry name" value="MFS_Sugar_Transporters"/>
</dbReference>
<feature type="transmembrane region" description="Helical" evidence="9">
    <location>
        <begin position="175"/>
        <end position="192"/>
    </location>
</feature>
<comment type="subcellular location">
    <subcellularLocation>
        <location evidence="1">Membrane</location>
        <topology evidence="1">Multi-pass membrane protein</topology>
    </subcellularLocation>
</comment>
<keyword evidence="3 7" id="KW-0813">Transport</keyword>
<feature type="transmembrane region" description="Helical" evidence="9">
    <location>
        <begin position="204"/>
        <end position="224"/>
    </location>
</feature>
<comment type="similarity">
    <text evidence="2 7">Belongs to the major facilitator superfamily. Sugar transporter (TC 2.A.1.1) family.</text>
</comment>
<dbReference type="SUPFAM" id="SSF103473">
    <property type="entry name" value="MFS general substrate transporter"/>
    <property type="match status" value="1"/>
</dbReference>
<gene>
    <name evidence="11" type="ORF">ACN38_g12659</name>
</gene>
<proteinExistence type="inferred from homology"/>
<feature type="transmembrane region" description="Helical" evidence="9">
    <location>
        <begin position="408"/>
        <end position="427"/>
    </location>
</feature>
<dbReference type="PANTHER" id="PTHR48022:SF14">
    <property type="entry name" value="MAJOR FACILITATOR SUPERFAMILY (MFS) PROFILE DOMAIN-CONTAINING PROTEIN-RELATED"/>
    <property type="match status" value="1"/>
</dbReference>
<dbReference type="PROSITE" id="PS00216">
    <property type="entry name" value="SUGAR_TRANSPORT_1"/>
    <property type="match status" value="1"/>
</dbReference>
<dbReference type="FunFam" id="1.20.1250.20:FF:000026">
    <property type="entry name" value="MFS quinate transporter QutD"/>
    <property type="match status" value="1"/>
</dbReference>
<evidence type="ECO:0000256" key="4">
    <source>
        <dbReference type="ARBA" id="ARBA00022692"/>
    </source>
</evidence>
<keyword evidence="12" id="KW-1185">Reference proteome</keyword>
<name>A0A0M9WA19_9EURO</name>
<dbReference type="InterPro" id="IPR005829">
    <property type="entry name" value="Sugar_transporter_CS"/>
</dbReference>
<dbReference type="AlphaFoldDB" id="A0A0M9WA19"/>
<evidence type="ECO:0000256" key="3">
    <source>
        <dbReference type="ARBA" id="ARBA00022448"/>
    </source>
</evidence>
<feature type="transmembrane region" description="Helical" evidence="9">
    <location>
        <begin position="507"/>
        <end position="528"/>
    </location>
</feature>
<accession>A0A0M9WA19</accession>
<dbReference type="PROSITE" id="PS00217">
    <property type="entry name" value="SUGAR_TRANSPORT_2"/>
    <property type="match status" value="1"/>
</dbReference>
<evidence type="ECO:0000256" key="6">
    <source>
        <dbReference type="ARBA" id="ARBA00023136"/>
    </source>
</evidence>